<dbReference type="EMBL" id="LSUQ01000016">
    <property type="protein sequence ID" value="OAG94097.1"/>
    <property type="molecule type" value="Genomic_DNA"/>
</dbReference>
<dbReference type="STRING" id="1765683.B2M26_07270"/>
<evidence type="ECO:0000313" key="2">
    <source>
        <dbReference type="EMBL" id="OAG94097.1"/>
    </source>
</evidence>
<dbReference type="EMBL" id="MWPS01000017">
    <property type="protein sequence ID" value="OPG16309.1"/>
    <property type="molecule type" value="Genomic_DNA"/>
</dbReference>
<evidence type="ECO:0008006" key="6">
    <source>
        <dbReference type="Google" id="ProtNLM"/>
    </source>
</evidence>
<comment type="caution">
    <text evidence="2">The sequence shown here is derived from an EMBL/GenBank/DDBJ whole genome shotgun (WGS) entry which is preliminary data.</text>
</comment>
<dbReference type="RefSeq" id="WP_067563810.1">
    <property type="nucleotide sequence ID" value="NZ_LSUQ01000016.1"/>
</dbReference>
<evidence type="ECO:0000313" key="5">
    <source>
        <dbReference type="Proteomes" id="UP000190229"/>
    </source>
</evidence>
<dbReference type="Proteomes" id="UP000190229">
    <property type="component" value="Unassembled WGS sequence"/>
</dbReference>
<reference evidence="2 4" key="1">
    <citation type="submission" date="2016-02" db="EMBL/GenBank/DDBJ databases">
        <title>Draft genome sequence of Acidibacillus ferrooxidans SLC66.</title>
        <authorList>
            <person name="Oliveira G."/>
            <person name="Nancucheo I."/>
            <person name="Dall'Agnol H."/>
            <person name="Johnson B."/>
            <person name="Oliveira R."/>
            <person name="Nunes G.L."/>
            <person name="Tzotzos G."/>
            <person name="Orellana S.C."/>
            <person name="Salim A.C."/>
            <person name="Araujo F.M."/>
        </authorList>
    </citation>
    <scope>NUCLEOTIDE SEQUENCE [LARGE SCALE GENOMIC DNA]</scope>
    <source>
        <strain evidence="2 4">SLC66</strain>
    </source>
</reference>
<dbReference type="OrthoDB" id="9814919at2"/>
<feature type="transmembrane region" description="Helical" evidence="1">
    <location>
        <begin position="145"/>
        <end position="168"/>
    </location>
</feature>
<evidence type="ECO:0000313" key="3">
    <source>
        <dbReference type="EMBL" id="OPG16309.1"/>
    </source>
</evidence>
<feature type="transmembrane region" description="Helical" evidence="1">
    <location>
        <begin position="180"/>
        <end position="204"/>
    </location>
</feature>
<gene>
    <name evidence="2" type="ORF">AYW79_07110</name>
    <name evidence="3" type="ORF">B2M26_07270</name>
</gene>
<feature type="transmembrane region" description="Helical" evidence="1">
    <location>
        <begin position="89"/>
        <end position="107"/>
    </location>
</feature>
<feature type="transmembrane region" description="Helical" evidence="1">
    <location>
        <begin position="225"/>
        <end position="243"/>
    </location>
</feature>
<organism evidence="2 4">
    <name type="scientific">Ferroacidibacillus organovorans</name>
    <dbReference type="NCBI Taxonomy" id="1765683"/>
    <lineage>
        <taxon>Bacteria</taxon>
        <taxon>Bacillati</taxon>
        <taxon>Bacillota</taxon>
        <taxon>Bacilli</taxon>
        <taxon>Bacillales</taxon>
        <taxon>Alicyclobacillaceae</taxon>
        <taxon>Ferroacidibacillus</taxon>
    </lineage>
</organism>
<keyword evidence="1" id="KW-0812">Transmembrane</keyword>
<protein>
    <recommendedName>
        <fullName evidence="6">Urease accessory protein UreH-like transmembrane domain-containing protein</fullName>
    </recommendedName>
</protein>
<feature type="transmembrane region" description="Helical" evidence="1">
    <location>
        <begin position="263"/>
        <end position="285"/>
    </location>
</feature>
<keyword evidence="5" id="KW-1185">Reference proteome</keyword>
<keyword evidence="1" id="KW-1133">Transmembrane helix</keyword>
<dbReference type="Proteomes" id="UP000077421">
    <property type="component" value="Unassembled WGS sequence"/>
</dbReference>
<dbReference type="AlphaFoldDB" id="A0A162U9A7"/>
<accession>A0A162U9A7</accession>
<proteinExistence type="predicted"/>
<sequence>MINLWNPSGSMSLFTILLTALLLGMVHGITPDEHTWPITFSYSVGSYSTRGGMRAGFAFSLAFTVQRALMSEVAFVALKQVTLLFHANALIYVIVGFVMALSGVYILRLGRHIHWLGWFESVLTRALRLSPATDTGLSARSSVRLALMHGFIAGFGTGAFAVIVYTVLAPQMPSAYVGFLPGFFFGIGTMIMQIAFGGLIGFIISRMNVSSDALRFIARHVSGQVLFYGGLVFLLVGGFSLIIPTESWGFTTGIHVHNLHQIGIGFFLAVIPVFFIASISMVQAIRRVKKV</sequence>
<evidence type="ECO:0000313" key="4">
    <source>
        <dbReference type="Proteomes" id="UP000077421"/>
    </source>
</evidence>
<name>A0A162U9A7_9BACL</name>
<evidence type="ECO:0000256" key="1">
    <source>
        <dbReference type="SAM" id="Phobius"/>
    </source>
</evidence>
<keyword evidence="1" id="KW-0472">Membrane</keyword>
<reference evidence="3 5" key="2">
    <citation type="submission" date="2017-02" db="EMBL/GenBank/DDBJ databases">
        <title>Draft genome of Acidibacillus ferrooxidans Huett2.</title>
        <authorList>
            <person name="Schopf S."/>
        </authorList>
    </citation>
    <scope>NUCLEOTIDE SEQUENCE [LARGE SCALE GENOMIC DNA]</scope>
    <source>
        <strain evidence="3 5">Huett2</strain>
    </source>
</reference>